<evidence type="ECO:0000256" key="1">
    <source>
        <dbReference type="SAM" id="SignalP"/>
    </source>
</evidence>
<feature type="chain" id="PRO_5045121723" description="Glycosyl hydrolase" evidence="1">
    <location>
        <begin position="21"/>
        <end position="513"/>
    </location>
</feature>
<accession>A0ABR0KIA1</accession>
<evidence type="ECO:0000313" key="2">
    <source>
        <dbReference type="EMBL" id="KAK5097330.1"/>
    </source>
</evidence>
<dbReference type="PANTHER" id="PTHR47791">
    <property type="entry name" value="MEIOTICALLY UP-REGULATED GENE 191 PROTEIN"/>
    <property type="match status" value="1"/>
</dbReference>
<keyword evidence="1" id="KW-0732">Signal</keyword>
<dbReference type="Gene3D" id="1.50.10.20">
    <property type="match status" value="1"/>
</dbReference>
<dbReference type="InterPro" id="IPR005198">
    <property type="entry name" value="Glyco_hydro_76"/>
</dbReference>
<evidence type="ECO:0000313" key="3">
    <source>
        <dbReference type="Proteomes" id="UP001345013"/>
    </source>
</evidence>
<proteinExistence type="predicted"/>
<evidence type="ECO:0008006" key="4">
    <source>
        <dbReference type="Google" id="ProtNLM"/>
    </source>
</evidence>
<dbReference type="Proteomes" id="UP001345013">
    <property type="component" value="Unassembled WGS sequence"/>
</dbReference>
<dbReference type="SUPFAM" id="SSF48208">
    <property type="entry name" value="Six-hairpin glycosidases"/>
    <property type="match status" value="1"/>
</dbReference>
<keyword evidence="3" id="KW-1185">Reference proteome</keyword>
<reference evidence="2 3" key="1">
    <citation type="submission" date="2023-08" db="EMBL/GenBank/DDBJ databases">
        <title>Black Yeasts Isolated from many extreme environments.</title>
        <authorList>
            <person name="Coleine C."/>
            <person name="Stajich J.E."/>
            <person name="Selbmann L."/>
        </authorList>
    </citation>
    <scope>NUCLEOTIDE SEQUENCE [LARGE SCALE GENOMIC DNA]</scope>
    <source>
        <strain evidence="2 3">CCFEE 5885</strain>
    </source>
</reference>
<dbReference type="Pfam" id="PF03663">
    <property type="entry name" value="Glyco_hydro_76"/>
    <property type="match status" value="1"/>
</dbReference>
<dbReference type="EMBL" id="JAVRRG010000018">
    <property type="protein sequence ID" value="KAK5097330.1"/>
    <property type="molecule type" value="Genomic_DNA"/>
</dbReference>
<feature type="signal peptide" evidence="1">
    <location>
        <begin position="1"/>
        <end position="20"/>
    </location>
</feature>
<dbReference type="PANTHER" id="PTHR47791:SF2">
    <property type="entry name" value="ENDO MANNANASE, GH76 FAMILY (EUROFUNG)"/>
    <property type="match status" value="1"/>
</dbReference>
<sequence length="513" mass="57648">MKNSNFAVLIVGSLSWLAAAFRAPRILPAPKGLQRPIADELRGPTYGNHEVSQALQDVLDGLETMQETYFDTFAGTWAGAIDWTAAVMGTHITTTLSGVVEGLDLRFEEACTDILRWENLINQYYTQTAFFYFGENAFGLRNQAFDDMLWVVLGWLESTKFADMYARRHADGDEFEYSGWHGLQLSPMAAHRARVFYELAAVGWDDSLCGGGMTWNPSLAPYKNAITNELFTAASISMYLYFPGDNNSAPFLSAQDRFYNAHDPIYLENAVKSYKWLKDSRMCNTIGLYQDGFHVTGWQRFPNGTINPGTGHCDELNTMVYTYNQGVLLTANRGLWLATGARSYLDDGHNLVSSVIRATGWPNEDRHWHGLGRGGVIEEYCDHGLYCSQDGQTFKGIFFTHMTEFCRPLRPYERESICEITPTLFDEEGYQYHLARCAAYAKWVEHNADAALATKNEDGLFDGAVDHLNPVSYSRSAVDDGDLNDRGRGRTVETQGSALAALRAKWMWQALYA</sequence>
<protein>
    <recommendedName>
        <fullName evidence="4">Glycosyl hydrolase</fullName>
    </recommendedName>
</protein>
<dbReference type="InterPro" id="IPR053169">
    <property type="entry name" value="MUG_Protein"/>
</dbReference>
<dbReference type="InterPro" id="IPR008928">
    <property type="entry name" value="6-hairpin_glycosidase_sf"/>
</dbReference>
<organism evidence="2 3">
    <name type="scientific">Lithohypha guttulata</name>
    <dbReference type="NCBI Taxonomy" id="1690604"/>
    <lineage>
        <taxon>Eukaryota</taxon>
        <taxon>Fungi</taxon>
        <taxon>Dikarya</taxon>
        <taxon>Ascomycota</taxon>
        <taxon>Pezizomycotina</taxon>
        <taxon>Eurotiomycetes</taxon>
        <taxon>Chaetothyriomycetidae</taxon>
        <taxon>Chaetothyriales</taxon>
        <taxon>Trichomeriaceae</taxon>
        <taxon>Lithohypha</taxon>
    </lineage>
</organism>
<name>A0ABR0KIA1_9EURO</name>
<gene>
    <name evidence="2" type="ORF">LTR24_002199</name>
</gene>
<comment type="caution">
    <text evidence="2">The sequence shown here is derived from an EMBL/GenBank/DDBJ whole genome shotgun (WGS) entry which is preliminary data.</text>
</comment>